<keyword evidence="1" id="KW-0812">Transmembrane</keyword>
<keyword evidence="1" id="KW-0472">Membrane</keyword>
<feature type="transmembrane region" description="Helical" evidence="1">
    <location>
        <begin position="126"/>
        <end position="155"/>
    </location>
</feature>
<dbReference type="EMBL" id="BMQB01000001">
    <property type="protein sequence ID" value="GGJ80201.1"/>
    <property type="molecule type" value="Genomic_DNA"/>
</dbReference>
<dbReference type="RefSeq" id="WP_189168561.1">
    <property type="nucleotide sequence ID" value="NZ_BMQB01000001.1"/>
</dbReference>
<evidence type="ECO:0000313" key="3">
    <source>
        <dbReference type="Proteomes" id="UP000649739"/>
    </source>
</evidence>
<reference evidence="2" key="2">
    <citation type="submission" date="2020-09" db="EMBL/GenBank/DDBJ databases">
        <authorList>
            <person name="Sun Q."/>
            <person name="Ohkuma M."/>
        </authorList>
    </citation>
    <scope>NUCLEOTIDE SEQUENCE</scope>
    <source>
        <strain evidence="2">JCM 3090</strain>
    </source>
</reference>
<comment type="caution">
    <text evidence="2">The sequence shown here is derived from an EMBL/GenBank/DDBJ whole genome shotgun (WGS) entry which is preliminary data.</text>
</comment>
<reference evidence="2" key="1">
    <citation type="journal article" date="2014" name="Int. J. Syst. Evol. Microbiol.">
        <title>Complete genome sequence of Corynebacterium casei LMG S-19264T (=DSM 44701T), isolated from a smear-ripened cheese.</title>
        <authorList>
            <consortium name="US DOE Joint Genome Institute (JGI-PGF)"/>
            <person name="Walter F."/>
            <person name="Albersmeier A."/>
            <person name="Kalinowski J."/>
            <person name="Ruckert C."/>
        </authorList>
    </citation>
    <scope>NUCLEOTIDE SEQUENCE</scope>
    <source>
        <strain evidence="2">JCM 3090</strain>
    </source>
</reference>
<protein>
    <submittedName>
        <fullName evidence="2">Uncharacterized protein</fullName>
    </submittedName>
</protein>
<feature type="transmembrane region" description="Helical" evidence="1">
    <location>
        <begin position="381"/>
        <end position="398"/>
    </location>
</feature>
<organism evidence="2 3">
    <name type="scientific">Pilimelia anulata</name>
    <dbReference type="NCBI Taxonomy" id="53371"/>
    <lineage>
        <taxon>Bacteria</taxon>
        <taxon>Bacillati</taxon>
        <taxon>Actinomycetota</taxon>
        <taxon>Actinomycetes</taxon>
        <taxon>Micromonosporales</taxon>
        <taxon>Micromonosporaceae</taxon>
        <taxon>Pilimelia</taxon>
    </lineage>
</organism>
<accession>A0A8J3B0W7</accession>
<feature type="transmembrane region" description="Helical" evidence="1">
    <location>
        <begin position="432"/>
        <end position="454"/>
    </location>
</feature>
<gene>
    <name evidence="2" type="ORF">GCM10010123_07610</name>
</gene>
<feature type="transmembrane region" description="Helical" evidence="1">
    <location>
        <begin position="179"/>
        <end position="197"/>
    </location>
</feature>
<sequence>MSGTPTDRAPFVHRPPLPAALPTQMSAVTRYMCAAAYLLPAFARTVVTELVDRPHRAVAPSIGFDLGPVLAHCLNARRLELLRDGLLAAVLLVGLFVLPHYELWLLAALVVGVYRLGRRRFRRRTALVLALVVLVPVAMTVGATLLTALTAGLAAPTGSGFPASPDAGATGGSAEGTDLLVRLALLAVLAMAIQYGWQVVVRRLLIQDLGPTRRPRPVPLPDNRTGRRVADVAAAQFGNLALQAHSRPFLGAGPQVNAWSMSLELRGRSGHPVTVDPVALHDRVRERLAETHAAKLPPRERISGLALHDMIIGVGERPWSDPLIDERTCVPYSEVTRAAIPHVIRHPQGSLRYYRRISAHVRGTEIMTDGGPIIGAEDREVVVSAFLYAAVEGGLLHLELMTHVLPPLVRHLHAVDHLSTDNVWLRSLGGSLLAAPLAMLAAPVGLLGNAYTAYRRDAQIRRTADACREQPINDHGAGVSVRELAAADGFGDSIQGLDARKYSKIIERTVTAAVLTFLTEQGVDTAEYRDRAAVILNAGVTINGGTFHGPVAAGANPTATQHRATPPNAA</sequence>
<keyword evidence="3" id="KW-1185">Reference proteome</keyword>
<dbReference type="AlphaFoldDB" id="A0A8J3B0W7"/>
<feature type="transmembrane region" description="Helical" evidence="1">
    <location>
        <begin position="86"/>
        <end position="114"/>
    </location>
</feature>
<evidence type="ECO:0000256" key="1">
    <source>
        <dbReference type="SAM" id="Phobius"/>
    </source>
</evidence>
<evidence type="ECO:0000313" key="2">
    <source>
        <dbReference type="EMBL" id="GGJ80201.1"/>
    </source>
</evidence>
<proteinExistence type="predicted"/>
<name>A0A8J3B0W7_9ACTN</name>
<keyword evidence="1" id="KW-1133">Transmembrane helix</keyword>
<dbReference type="Proteomes" id="UP000649739">
    <property type="component" value="Unassembled WGS sequence"/>
</dbReference>